<reference evidence="2 3" key="1">
    <citation type="submission" date="2017-03" db="EMBL/GenBank/DDBJ databases">
        <title>Genome sequence of Sphingomonas dokdonensis DSM 21029.</title>
        <authorList>
            <person name="Poehlein A."/>
            <person name="Wuebbeler J.H."/>
            <person name="Steinbuechel A."/>
            <person name="Daniel R."/>
        </authorList>
    </citation>
    <scope>NUCLEOTIDE SEQUENCE [LARGE SCALE GENOMIC DNA]</scope>
    <source>
        <strain evidence="2 3">DSM 21029</strain>
    </source>
</reference>
<dbReference type="PANTHER" id="PTHR11614">
    <property type="entry name" value="PHOSPHOLIPASE-RELATED"/>
    <property type="match status" value="1"/>
</dbReference>
<name>A0A245ZUW4_9SPHN</name>
<dbReference type="Pfam" id="PF12146">
    <property type="entry name" value="Hydrolase_4"/>
    <property type="match status" value="1"/>
</dbReference>
<keyword evidence="2" id="KW-0378">Hydrolase</keyword>
<dbReference type="InterPro" id="IPR029058">
    <property type="entry name" value="AB_hydrolase_fold"/>
</dbReference>
<dbReference type="OrthoDB" id="9788260at2"/>
<dbReference type="InterPro" id="IPR022742">
    <property type="entry name" value="Hydrolase_4"/>
</dbReference>
<dbReference type="EC" id="3.1.1.5" evidence="2"/>
<accession>A0A245ZUW4</accession>
<sequence>MNTPAPIRRAIPADATVARWSTPDGWQLRRFDWPGNGRGGILFQAGRGDVFEKYLEAFEHWHRAGWSITAFDWRGQGGSGRLAPDPHVGHADDFAPFIADLKAVWQDWDAPSPRVAMGHSMGAHLVLQALLEGAIEPDAAVLIAPMLGLKSPLGARAGEWLAQLMRRLGDPARAAWKGNERPASRRQRQQLLTSDASRYADEQWWYEQEPAIKLGPPSWSWLVQAFASTRAQRADSRLATLATPILMLVAKKDGLVDPRAALQVARQLPHSEVRRFGGESAHEILRETDVVRDRALAAIDQFLATRVP</sequence>
<feature type="domain" description="Serine aminopeptidase S33" evidence="1">
    <location>
        <begin position="38"/>
        <end position="289"/>
    </location>
</feature>
<dbReference type="Gene3D" id="3.40.50.1820">
    <property type="entry name" value="alpha/beta hydrolase"/>
    <property type="match status" value="1"/>
</dbReference>
<protein>
    <submittedName>
        <fullName evidence="2">Lysophospholipase L2</fullName>
        <ecNumber evidence="2">3.1.1.5</ecNumber>
    </submittedName>
</protein>
<keyword evidence="3" id="KW-1185">Reference proteome</keyword>
<dbReference type="Proteomes" id="UP000197290">
    <property type="component" value="Unassembled WGS sequence"/>
</dbReference>
<evidence type="ECO:0000313" key="2">
    <source>
        <dbReference type="EMBL" id="OWK33528.1"/>
    </source>
</evidence>
<dbReference type="GO" id="GO:0004622">
    <property type="term" value="F:phosphatidylcholine lysophospholipase activity"/>
    <property type="evidence" value="ECO:0007669"/>
    <property type="project" value="UniProtKB-EC"/>
</dbReference>
<proteinExistence type="predicted"/>
<dbReference type="EMBL" id="NBBI01000001">
    <property type="protein sequence ID" value="OWK33528.1"/>
    <property type="molecule type" value="Genomic_DNA"/>
</dbReference>
<comment type="caution">
    <text evidence="2">The sequence shown here is derived from an EMBL/GenBank/DDBJ whole genome shotgun (WGS) entry which is preliminary data.</text>
</comment>
<dbReference type="InterPro" id="IPR051044">
    <property type="entry name" value="MAG_DAG_Lipase"/>
</dbReference>
<gene>
    <name evidence="2" type="primary">pldB</name>
    <name evidence="2" type="ORF">SPDO_04070</name>
</gene>
<dbReference type="SUPFAM" id="SSF53474">
    <property type="entry name" value="alpha/beta-Hydrolases"/>
    <property type="match status" value="1"/>
</dbReference>
<organism evidence="2 3">
    <name type="scientific">Sphingomonas dokdonensis</name>
    <dbReference type="NCBI Taxonomy" id="344880"/>
    <lineage>
        <taxon>Bacteria</taxon>
        <taxon>Pseudomonadati</taxon>
        <taxon>Pseudomonadota</taxon>
        <taxon>Alphaproteobacteria</taxon>
        <taxon>Sphingomonadales</taxon>
        <taxon>Sphingomonadaceae</taxon>
        <taxon>Sphingomonas</taxon>
    </lineage>
</organism>
<dbReference type="RefSeq" id="WP_088365767.1">
    <property type="nucleotide sequence ID" value="NZ_NBBI01000001.1"/>
</dbReference>
<evidence type="ECO:0000313" key="3">
    <source>
        <dbReference type="Proteomes" id="UP000197290"/>
    </source>
</evidence>
<evidence type="ECO:0000259" key="1">
    <source>
        <dbReference type="Pfam" id="PF12146"/>
    </source>
</evidence>
<dbReference type="AlphaFoldDB" id="A0A245ZUW4"/>